<dbReference type="Proteomes" id="UP001379533">
    <property type="component" value="Chromosome"/>
</dbReference>
<feature type="compositionally biased region" description="Low complexity" evidence="1">
    <location>
        <begin position="111"/>
        <end position="120"/>
    </location>
</feature>
<name>A0ABZ2KAG6_9BACT</name>
<reference evidence="2 3" key="1">
    <citation type="submission" date="2021-12" db="EMBL/GenBank/DDBJ databases">
        <title>Discovery of the Pendulisporaceae a myxobacterial family with distinct sporulation behavior and unique specialized metabolism.</title>
        <authorList>
            <person name="Garcia R."/>
            <person name="Popoff A."/>
            <person name="Bader C.D."/>
            <person name="Loehr J."/>
            <person name="Walesch S."/>
            <person name="Walt C."/>
            <person name="Boldt J."/>
            <person name="Bunk B."/>
            <person name="Haeckl F.J.F.P.J."/>
            <person name="Gunesch A.P."/>
            <person name="Birkelbach J."/>
            <person name="Nuebel U."/>
            <person name="Pietschmann T."/>
            <person name="Bach T."/>
            <person name="Mueller R."/>
        </authorList>
    </citation>
    <scope>NUCLEOTIDE SEQUENCE [LARGE SCALE GENOMIC DNA]</scope>
    <source>
        <strain evidence="2 3">MSr12523</strain>
    </source>
</reference>
<protein>
    <submittedName>
        <fullName evidence="2">Uncharacterized protein</fullName>
    </submittedName>
</protein>
<sequence>MILANDRLDDQSAEKEGCRYFVVETQSARYASDSANQDFHGEYGGACWWLTLGGRPATDEEARVADRARTMRLLSALGAWFGGTFRRHLESLPKEAPRAEVAPTPKRRTKVAAASTTKAKASPKRGARRAKGA</sequence>
<keyword evidence="3" id="KW-1185">Reference proteome</keyword>
<gene>
    <name evidence="2" type="ORF">LZC95_48925</name>
</gene>
<evidence type="ECO:0000313" key="2">
    <source>
        <dbReference type="EMBL" id="WXA94358.1"/>
    </source>
</evidence>
<dbReference type="EMBL" id="CP089982">
    <property type="protein sequence ID" value="WXA94358.1"/>
    <property type="molecule type" value="Genomic_DNA"/>
</dbReference>
<organism evidence="2 3">
    <name type="scientific">Pendulispora brunnea</name>
    <dbReference type="NCBI Taxonomy" id="2905690"/>
    <lineage>
        <taxon>Bacteria</taxon>
        <taxon>Pseudomonadati</taxon>
        <taxon>Myxococcota</taxon>
        <taxon>Myxococcia</taxon>
        <taxon>Myxococcales</taxon>
        <taxon>Sorangiineae</taxon>
        <taxon>Pendulisporaceae</taxon>
        <taxon>Pendulispora</taxon>
    </lineage>
</organism>
<feature type="region of interest" description="Disordered" evidence="1">
    <location>
        <begin position="92"/>
        <end position="133"/>
    </location>
</feature>
<evidence type="ECO:0000313" key="3">
    <source>
        <dbReference type="Proteomes" id="UP001379533"/>
    </source>
</evidence>
<accession>A0ABZ2KAG6</accession>
<feature type="compositionally biased region" description="Basic residues" evidence="1">
    <location>
        <begin position="121"/>
        <end position="133"/>
    </location>
</feature>
<evidence type="ECO:0000256" key="1">
    <source>
        <dbReference type="SAM" id="MobiDB-lite"/>
    </source>
</evidence>
<proteinExistence type="predicted"/>
<dbReference type="RefSeq" id="WP_394844964.1">
    <property type="nucleotide sequence ID" value="NZ_CP089982.1"/>
</dbReference>